<dbReference type="WBParaSite" id="PgR071_g004_t03">
    <property type="protein sequence ID" value="PgR071_g004_t03"/>
    <property type="gene ID" value="PgR071_g004"/>
</dbReference>
<dbReference type="Proteomes" id="UP000887569">
    <property type="component" value="Unplaced"/>
</dbReference>
<feature type="domain" description="BTB" evidence="1">
    <location>
        <begin position="36"/>
        <end position="139"/>
    </location>
</feature>
<dbReference type="Gene3D" id="3.30.710.10">
    <property type="entry name" value="Potassium Channel Kv1.1, Chain A"/>
    <property type="match status" value="1"/>
</dbReference>
<dbReference type="SMART" id="SM00225">
    <property type="entry name" value="BTB"/>
    <property type="match status" value="1"/>
</dbReference>
<accession>A0A915BYT7</accession>
<dbReference type="SUPFAM" id="SSF54695">
    <property type="entry name" value="POZ domain"/>
    <property type="match status" value="1"/>
</dbReference>
<evidence type="ECO:0000313" key="3">
    <source>
        <dbReference type="WBParaSite" id="PgR071_g004_t03"/>
    </source>
</evidence>
<organism evidence="2 3">
    <name type="scientific">Parascaris univalens</name>
    <name type="common">Nematode worm</name>
    <dbReference type="NCBI Taxonomy" id="6257"/>
    <lineage>
        <taxon>Eukaryota</taxon>
        <taxon>Metazoa</taxon>
        <taxon>Ecdysozoa</taxon>
        <taxon>Nematoda</taxon>
        <taxon>Chromadorea</taxon>
        <taxon>Rhabditida</taxon>
        <taxon>Spirurina</taxon>
        <taxon>Ascaridomorpha</taxon>
        <taxon>Ascaridoidea</taxon>
        <taxon>Ascarididae</taxon>
        <taxon>Parascaris</taxon>
    </lineage>
</organism>
<dbReference type="InterPro" id="IPR000210">
    <property type="entry name" value="BTB/POZ_dom"/>
</dbReference>
<evidence type="ECO:0000259" key="1">
    <source>
        <dbReference type="SMART" id="SM00225"/>
    </source>
</evidence>
<proteinExistence type="predicted"/>
<keyword evidence="2" id="KW-1185">Reference proteome</keyword>
<dbReference type="AlphaFoldDB" id="A0A915BYT7"/>
<dbReference type="InterPro" id="IPR011333">
    <property type="entry name" value="SKP1/BTB/POZ_sf"/>
</dbReference>
<sequence>MDNNDCSPSQTEIFVDNDVRNSKLRKVDYTRKSFFRRFKIEVDDAVFYVNPHVLAQASPVFEAMLMGSNFVERTKSSATLVGERADDIHLLLKAICPTFYALYPYPVNEKTFPTLARLADKFLISGLRNACEQLVHQPSIANCTIECLIGMIDAIRGCAYSDDVQQRLLVALLSKPPNELRNVRNFDASPTYTVISNSKNGCELLRHTVTKKESLINCAVIKKDVHRICCELCSLISRRNTPVQVCSSCRRKLCLNCLNMLCPALLQQCIDSIDSYAPFS</sequence>
<dbReference type="Pfam" id="PF00651">
    <property type="entry name" value="BTB"/>
    <property type="match status" value="1"/>
</dbReference>
<dbReference type="CDD" id="cd18186">
    <property type="entry name" value="BTB_POZ_ZBTB_KLHL-like"/>
    <property type="match status" value="1"/>
</dbReference>
<evidence type="ECO:0000313" key="2">
    <source>
        <dbReference type="Proteomes" id="UP000887569"/>
    </source>
</evidence>
<name>A0A915BYT7_PARUN</name>
<protein>
    <submittedName>
        <fullName evidence="3">BTB domain-containing protein</fullName>
    </submittedName>
</protein>
<reference evidence="3" key="1">
    <citation type="submission" date="2022-11" db="UniProtKB">
        <authorList>
            <consortium name="WormBaseParasite"/>
        </authorList>
    </citation>
    <scope>IDENTIFICATION</scope>
</reference>